<gene>
    <name evidence="3" type="primary">Cnig_chr_IV.g12229</name>
    <name evidence="3" type="ORF">B9Z55_012229</name>
</gene>
<protein>
    <recommendedName>
        <fullName evidence="2">Copine C-terminal domain-containing protein</fullName>
    </recommendedName>
</protein>
<evidence type="ECO:0000313" key="4">
    <source>
        <dbReference type="Proteomes" id="UP000230233"/>
    </source>
</evidence>
<dbReference type="EMBL" id="PDUG01000004">
    <property type="protein sequence ID" value="PIC31570.1"/>
    <property type="molecule type" value="Genomic_DNA"/>
</dbReference>
<comment type="caution">
    <text evidence="3">The sequence shown here is derived from an EMBL/GenBank/DDBJ whole genome shotgun (WGS) entry which is preliminary data.</text>
</comment>
<dbReference type="SUPFAM" id="SSF53300">
    <property type="entry name" value="vWA-like"/>
    <property type="match status" value="1"/>
</dbReference>
<dbReference type="OrthoDB" id="5855668at2759"/>
<dbReference type="PANTHER" id="PTHR10857">
    <property type="entry name" value="COPINE"/>
    <property type="match status" value="1"/>
</dbReference>
<evidence type="ECO:0000313" key="3">
    <source>
        <dbReference type="EMBL" id="PIC31570.1"/>
    </source>
</evidence>
<evidence type="ECO:0000256" key="1">
    <source>
        <dbReference type="SAM" id="MobiDB-lite"/>
    </source>
</evidence>
<reference evidence="4" key="1">
    <citation type="submission" date="2017-10" db="EMBL/GenBank/DDBJ databases">
        <title>Rapid genome shrinkage in a self-fertile nematode reveals novel sperm competition proteins.</title>
        <authorList>
            <person name="Yin D."/>
            <person name="Schwarz E.M."/>
            <person name="Thomas C.G."/>
            <person name="Felde R.L."/>
            <person name="Korf I.F."/>
            <person name="Cutter A.D."/>
            <person name="Schartner C.M."/>
            <person name="Ralston E.J."/>
            <person name="Meyer B.J."/>
            <person name="Haag E.S."/>
        </authorList>
    </citation>
    <scope>NUCLEOTIDE SEQUENCE [LARGE SCALE GENOMIC DNA]</scope>
    <source>
        <strain evidence="4">JU1422</strain>
    </source>
</reference>
<dbReference type="Pfam" id="PF07002">
    <property type="entry name" value="Copine"/>
    <property type="match status" value="1"/>
</dbReference>
<dbReference type="Proteomes" id="UP000230233">
    <property type="component" value="Chromosome IV"/>
</dbReference>
<dbReference type="PANTHER" id="PTHR10857:SF131">
    <property type="entry name" value="COPINE C-TERMINAL DOMAIN-CONTAINING PROTEIN"/>
    <property type="match status" value="1"/>
</dbReference>
<dbReference type="InterPro" id="IPR036465">
    <property type="entry name" value="vWFA_dom_sf"/>
</dbReference>
<dbReference type="GO" id="GO:0071277">
    <property type="term" value="P:cellular response to calcium ion"/>
    <property type="evidence" value="ECO:0007669"/>
    <property type="project" value="TreeGrafter"/>
</dbReference>
<dbReference type="AlphaFoldDB" id="A0A2G5TW81"/>
<feature type="region of interest" description="Disordered" evidence="1">
    <location>
        <begin position="666"/>
        <end position="740"/>
    </location>
</feature>
<evidence type="ECO:0000259" key="2">
    <source>
        <dbReference type="Pfam" id="PF07002"/>
    </source>
</evidence>
<feature type="compositionally biased region" description="Basic and acidic residues" evidence="1">
    <location>
        <begin position="26"/>
        <end position="40"/>
    </location>
</feature>
<feature type="compositionally biased region" description="Polar residues" evidence="1">
    <location>
        <begin position="558"/>
        <end position="573"/>
    </location>
</feature>
<feature type="region of interest" description="Disordered" evidence="1">
    <location>
        <begin position="546"/>
        <end position="589"/>
    </location>
</feature>
<accession>A0A2G5TW81</accession>
<dbReference type="InterPro" id="IPR045052">
    <property type="entry name" value="Copine"/>
</dbReference>
<feature type="region of interest" description="Disordered" evidence="1">
    <location>
        <begin position="20"/>
        <end position="40"/>
    </location>
</feature>
<sequence>MNMVRIRHIMEMRRACKAPPLLPPKLRKEGSESTDRRGPKDVMDLTFKVNTLAPERYPSRTFYFHLYESQDSSEGPWNLITESDRLGTDDVANLEDFLAIEFSFERLQWFKMEISEPSENGAQKVLKASEIFTIAQICAGPIGFPMVDQIGYRVAEIEIWSQLRDRPQPIVMQMEAKNLSTKLVSSNSNVYIEVYRVDEDQKRMLYRSEPTKQPKLLWRSFTVQSDDLYGSDGVDSQIEIVCISEEEKEGVIGQAVVSMEVAKAMEPISIFNESYKQGRKPIGEVRICRYQQLRVCSFLDYLRGGTSLKFAIAIDFSIRDPANVTHNDYQQYSNDIEFVVRCLADTLEPFNPTNSWLSYGFGAKIPPHYRDSNNFCLSLDVDATCQGVNGILNAFGKSYQNVHPLQGAKFSQIIYHLAKQAQNNFNRANEPLNYYVLFIITRGSIEDLKETVQAAIFASKAPISIVFVGVGCEGLDEIERMGNAGKRLEFQGRKSERDNLQFVNATKTRLECDNYADMSTVFLEKSLQQIPWQCSTFYMQNHVLPGKSSSESAETSSGGLTVASSSRRPSSAHGQMEEEEEARMRTTSSVGCEGLDEIERMGNAGKRLEFQGRKSERDNLQFVNATKTRLECDNYADMSTVFLEKSLQQIPWQCSTFYMQNHVLPGKSSSESAETSSGGLTLLASSSSRRPSSAHGQMEEEEEARMRTTSSSSGPAQDHFRSRRNRLSTEMRSMTLDDSR</sequence>
<feature type="compositionally biased region" description="Low complexity" evidence="1">
    <location>
        <begin position="668"/>
        <end position="694"/>
    </location>
</feature>
<dbReference type="GO" id="GO:0005886">
    <property type="term" value="C:plasma membrane"/>
    <property type="evidence" value="ECO:0007669"/>
    <property type="project" value="TreeGrafter"/>
</dbReference>
<proteinExistence type="predicted"/>
<dbReference type="STRING" id="1611254.A0A2G5TW81"/>
<name>A0A2G5TW81_9PELO</name>
<organism evidence="3 4">
    <name type="scientific">Caenorhabditis nigoni</name>
    <dbReference type="NCBI Taxonomy" id="1611254"/>
    <lineage>
        <taxon>Eukaryota</taxon>
        <taxon>Metazoa</taxon>
        <taxon>Ecdysozoa</taxon>
        <taxon>Nematoda</taxon>
        <taxon>Chromadorea</taxon>
        <taxon>Rhabditida</taxon>
        <taxon>Rhabditina</taxon>
        <taxon>Rhabditomorpha</taxon>
        <taxon>Rhabditoidea</taxon>
        <taxon>Rhabditidae</taxon>
        <taxon>Peloderinae</taxon>
        <taxon>Caenorhabditis</taxon>
    </lineage>
</organism>
<dbReference type="GO" id="GO:0005544">
    <property type="term" value="F:calcium-dependent phospholipid binding"/>
    <property type="evidence" value="ECO:0007669"/>
    <property type="project" value="InterPro"/>
</dbReference>
<dbReference type="InterPro" id="IPR010734">
    <property type="entry name" value="Copine_C"/>
</dbReference>
<feature type="domain" description="Copine C-terminal" evidence="2">
    <location>
        <begin position="333"/>
        <end position="543"/>
    </location>
</feature>
<feature type="compositionally biased region" description="Low complexity" evidence="1">
    <location>
        <begin position="548"/>
        <end position="557"/>
    </location>
</feature>
<keyword evidence="4" id="KW-1185">Reference proteome</keyword>